<name>A0A2P2QHT5_RHIMU</name>
<protein>
    <submittedName>
        <fullName evidence="1">Uncharacterized protein</fullName>
    </submittedName>
</protein>
<accession>A0A2P2QHT5</accession>
<dbReference type="AlphaFoldDB" id="A0A2P2QHT5"/>
<proteinExistence type="predicted"/>
<evidence type="ECO:0000313" key="1">
    <source>
        <dbReference type="EMBL" id="MBX66570.1"/>
    </source>
</evidence>
<organism evidence="1">
    <name type="scientific">Rhizophora mucronata</name>
    <name type="common">Asiatic mangrove</name>
    <dbReference type="NCBI Taxonomy" id="61149"/>
    <lineage>
        <taxon>Eukaryota</taxon>
        <taxon>Viridiplantae</taxon>
        <taxon>Streptophyta</taxon>
        <taxon>Embryophyta</taxon>
        <taxon>Tracheophyta</taxon>
        <taxon>Spermatophyta</taxon>
        <taxon>Magnoliopsida</taxon>
        <taxon>eudicotyledons</taxon>
        <taxon>Gunneridae</taxon>
        <taxon>Pentapetalae</taxon>
        <taxon>rosids</taxon>
        <taxon>fabids</taxon>
        <taxon>Malpighiales</taxon>
        <taxon>Rhizophoraceae</taxon>
        <taxon>Rhizophora</taxon>
    </lineage>
</organism>
<sequence length="16" mass="1790">MEIKANADSGFYLLAF</sequence>
<dbReference type="EMBL" id="GGEC01086086">
    <property type="protein sequence ID" value="MBX66570.1"/>
    <property type="molecule type" value="Transcribed_RNA"/>
</dbReference>
<reference evidence="1" key="1">
    <citation type="submission" date="2018-02" db="EMBL/GenBank/DDBJ databases">
        <title>Rhizophora mucronata_Transcriptome.</title>
        <authorList>
            <person name="Meera S.P."/>
            <person name="Sreeshan A."/>
            <person name="Augustine A."/>
        </authorList>
    </citation>
    <scope>NUCLEOTIDE SEQUENCE</scope>
    <source>
        <tissue evidence="1">Leaf</tissue>
    </source>
</reference>